<name>A0A160TCS3_9ZZZZ</name>
<evidence type="ECO:0000256" key="3">
    <source>
        <dbReference type="ARBA" id="ARBA00022692"/>
    </source>
</evidence>
<evidence type="ECO:0000256" key="1">
    <source>
        <dbReference type="ARBA" id="ARBA00022475"/>
    </source>
</evidence>
<keyword evidence="6" id="KW-0131">Cell cycle</keyword>
<evidence type="ECO:0000256" key="6">
    <source>
        <dbReference type="ARBA" id="ARBA00023306"/>
    </source>
</evidence>
<keyword evidence="4 7" id="KW-1133">Transmembrane helix</keyword>
<feature type="transmembrane region" description="Helical" evidence="7">
    <location>
        <begin position="7"/>
        <end position="25"/>
    </location>
</feature>
<dbReference type="Pfam" id="PF04977">
    <property type="entry name" value="DivIC"/>
    <property type="match status" value="1"/>
</dbReference>
<dbReference type="HAMAP" id="MF_00599">
    <property type="entry name" value="FtsB"/>
    <property type="match status" value="1"/>
</dbReference>
<keyword evidence="2 8" id="KW-0132">Cell division</keyword>
<keyword evidence="1" id="KW-1003">Cell membrane</keyword>
<dbReference type="AlphaFoldDB" id="A0A160TCS3"/>
<organism evidence="8">
    <name type="scientific">hydrothermal vent metagenome</name>
    <dbReference type="NCBI Taxonomy" id="652676"/>
    <lineage>
        <taxon>unclassified sequences</taxon>
        <taxon>metagenomes</taxon>
        <taxon>ecological metagenomes</taxon>
    </lineage>
</organism>
<dbReference type="InterPro" id="IPR023081">
    <property type="entry name" value="Cell_div_FtsB"/>
</dbReference>
<evidence type="ECO:0000256" key="4">
    <source>
        <dbReference type="ARBA" id="ARBA00022989"/>
    </source>
</evidence>
<dbReference type="PANTHER" id="PTHR37485">
    <property type="entry name" value="CELL DIVISION PROTEIN FTSB"/>
    <property type="match status" value="1"/>
</dbReference>
<keyword evidence="3 7" id="KW-0812">Transmembrane</keyword>
<dbReference type="GO" id="GO:0043093">
    <property type="term" value="P:FtsZ-dependent cytokinesis"/>
    <property type="evidence" value="ECO:0007669"/>
    <property type="project" value="TreeGrafter"/>
</dbReference>
<dbReference type="PANTHER" id="PTHR37485:SF1">
    <property type="entry name" value="CELL DIVISION PROTEIN FTSB"/>
    <property type="match status" value="1"/>
</dbReference>
<gene>
    <name evidence="8" type="ORF">MGWOODY_Tha1687</name>
</gene>
<sequence>MAISLKYIWTTVAVLLLLLLQYRLWFDDSGVVASNELRQLTDTMESNNLHQQQVNRDLMAEVHDLKTGTALLEETAREDLGLIRDGETFILFVDPK</sequence>
<evidence type="ECO:0000313" key="8">
    <source>
        <dbReference type="EMBL" id="CUS41613.1"/>
    </source>
</evidence>
<accession>A0A160TCS3</accession>
<evidence type="ECO:0000256" key="5">
    <source>
        <dbReference type="ARBA" id="ARBA00023136"/>
    </source>
</evidence>
<dbReference type="EMBL" id="CZQC01000049">
    <property type="protein sequence ID" value="CUS41613.1"/>
    <property type="molecule type" value="Genomic_DNA"/>
</dbReference>
<evidence type="ECO:0000256" key="2">
    <source>
        <dbReference type="ARBA" id="ARBA00022618"/>
    </source>
</evidence>
<keyword evidence="5 7" id="KW-0472">Membrane</keyword>
<proteinExistence type="inferred from homology"/>
<dbReference type="GO" id="GO:0030428">
    <property type="term" value="C:cell septum"/>
    <property type="evidence" value="ECO:0007669"/>
    <property type="project" value="TreeGrafter"/>
</dbReference>
<reference evidence="8" key="1">
    <citation type="submission" date="2015-10" db="EMBL/GenBank/DDBJ databases">
        <authorList>
            <person name="Gilbert D.G."/>
        </authorList>
    </citation>
    <scope>NUCLEOTIDE SEQUENCE</scope>
</reference>
<evidence type="ECO:0000256" key="7">
    <source>
        <dbReference type="SAM" id="Phobius"/>
    </source>
</evidence>
<protein>
    <submittedName>
        <fullName evidence="8">Cell division protein DivIC (FtsB), stabilizes FtsL against RasP cleavage</fullName>
    </submittedName>
</protein>
<dbReference type="InterPro" id="IPR007060">
    <property type="entry name" value="FtsL/DivIC"/>
</dbReference>